<protein>
    <submittedName>
        <fullName evidence="3">Uncharacterized protein LOC108668453 isoform X1</fullName>
    </submittedName>
</protein>
<dbReference type="AlphaFoldDB" id="A0A8B7NC40"/>
<dbReference type="OrthoDB" id="10525789at2759"/>
<feature type="chain" id="PRO_5034294812" evidence="1">
    <location>
        <begin position="26"/>
        <end position="388"/>
    </location>
</feature>
<dbReference type="RefSeq" id="XP_018011168.1">
    <property type="nucleotide sequence ID" value="XM_018155679.2"/>
</dbReference>
<gene>
    <name evidence="3" type="primary">LOC108668453</name>
</gene>
<evidence type="ECO:0000256" key="1">
    <source>
        <dbReference type="SAM" id="SignalP"/>
    </source>
</evidence>
<keyword evidence="2" id="KW-1185">Reference proteome</keyword>
<proteinExistence type="predicted"/>
<reference evidence="3" key="1">
    <citation type="submission" date="2025-08" db="UniProtKB">
        <authorList>
            <consortium name="RefSeq"/>
        </authorList>
    </citation>
    <scope>IDENTIFICATION</scope>
    <source>
        <tissue evidence="3">Whole organism</tissue>
    </source>
</reference>
<sequence length="388" mass="42799">MGFPVKAYQLFLTAAALMCSTTAESRESCGLHTRLPTSSVQYKVAESCTSPCEVWSSYGTCMVDPTCFFKLTLALVQPADYEYVLDLINVQNPTDIEKRMKQVPAIVKHRASKEIDDLFEKLTEIYVSGTNYEAKIVQSEDQISSNSPAFNFDVPADGNNKTCSEPCVVLDKKKCRLNFLCYFMLEIKKLIQQNYPLSYLLDLSSLDDELLRFDHDAVLSELIETLKIVKIQLRTFLVFTYRTFNVMVDINNRNIDLISSYMKLRALSQTSNAESCTSNDYLSLIHRPQKLKCFEESLLFIEDTMQKPQLSFGPDGGGTGGGGIAGGGFGGGGFSSAGFGGGGFSSAGFGGGGGFINPGSNCPTDCQKRDRNNDCISDVQCFARKYNF</sequence>
<dbReference type="Proteomes" id="UP000694843">
    <property type="component" value="Unplaced"/>
</dbReference>
<accession>A0A8B7NC40</accession>
<dbReference type="GeneID" id="108668453"/>
<dbReference type="KEGG" id="hazt:108668453"/>
<name>A0A8B7NC40_HYAAZ</name>
<feature type="signal peptide" evidence="1">
    <location>
        <begin position="1"/>
        <end position="25"/>
    </location>
</feature>
<evidence type="ECO:0000313" key="2">
    <source>
        <dbReference type="Proteomes" id="UP000694843"/>
    </source>
</evidence>
<evidence type="ECO:0000313" key="3">
    <source>
        <dbReference type="RefSeq" id="XP_018011168.1"/>
    </source>
</evidence>
<keyword evidence="1" id="KW-0732">Signal</keyword>
<organism evidence="2 3">
    <name type="scientific">Hyalella azteca</name>
    <name type="common">Amphipod</name>
    <dbReference type="NCBI Taxonomy" id="294128"/>
    <lineage>
        <taxon>Eukaryota</taxon>
        <taxon>Metazoa</taxon>
        <taxon>Ecdysozoa</taxon>
        <taxon>Arthropoda</taxon>
        <taxon>Crustacea</taxon>
        <taxon>Multicrustacea</taxon>
        <taxon>Malacostraca</taxon>
        <taxon>Eumalacostraca</taxon>
        <taxon>Peracarida</taxon>
        <taxon>Amphipoda</taxon>
        <taxon>Senticaudata</taxon>
        <taxon>Talitrida</taxon>
        <taxon>Talitroidea</taxon>
        <taxon>Hyalellidae</taxon>
        <taxon>Hyalella</taxon>
    </lineage>
</organism>